<name>A0A166ESH9_9EURY</name>
<gene>
    <name evidence="1" type="ORF">MBFIL_04340</name>
</gene>
<evidence type="ECO:0000313" key="1">
    <source>
        <dbReference type="EMBL" id="KZX16961.1"/>
    </source>
</evidence>
<dbReference type="EMBL" id="LWMT01000058">
    <property type="protein sequence ID" value="KZX16961.1"/>
    <property type="molecule type" value="Genomic_DNA"/>
</dbReference>
<dbReference type="AlphaFoldDB" id="A0A166ESH9"/>
<evidence type="ECO:0000313" key="2">
    <source>
        <dbReference type="Proteomes" id="UP000077066"/>
    </source>
</evidence>
<dbReference type="Proteomes" id="UP000077066">
    <property type="component" value="Unassembled WGS sequence"/>
</dbReference>
<keyword evidence="2" id="KW-1185">Reference proteome</keyword>
<accession>A0A166ESH9</accession>
<reference evidence="1 2" key="1">
    <citation type="submission" date="2016-04" db="EMBL/GenBank/DDBJ databases">
        <title>Genome sequence of Methanobrevibacter filiformis DSM 11501.</title>
        <authorList>
            <person name="Poehlein A."/>
            <person name="Seedorf H."/>
            <person name="Daniel R."/>
        </authorList>
    </citation>
    <scope>NUCLEOTIDE SEQUENCE [LARGE SCALE GENOMIC DNA]</scope>
    <source>
        <strain evidence="1 2">DSM 11501</strain>
    </source>
</reference>
<comment type="caution">
    <text evidence="1">The sequence shown here is derived from an EMBL/GenBank/DDBJ whole genome shotgun (WGS) entry which is preliminary data.</text>
</comment>
<dbReference type="PATRIC" id="fig|55758.3.peg.485"/>
<evidence type="ECO:0008006" key="3">
    <source>
        <dbReference type="Google" id="ProtNLM"/>
    </source>
</evidence>
<proteinExistence type="predicted"/>
<organism evidence="1 2">
    <name type="scientific">Methanobrevibacter filiformis</name>
    <dbReference type="NCBI Taxonomy" id="55758"/>
    <lineage>
        <taxon>Archaea</taxon>
        <taxon>Methanobacteriati</taxon>
        <taxon>Methanobacteriota</taxon>
        <taxon>Methanomada group</taxon>
        <taxon>Methanobacteria</taxon>
        <taxon>Methanobacteriales</taxon>
        <taxon>Methanobacteriaceae</taxon>
        <taxon>Methanobrevibacter</taxon>
    </lineage>
</organism>
<sequence length="72" mass="8222">MREMALSDMTTAMNTARREGLKEGEIKGIKKGIKEGEINLQRKYIISMKNKNMSLDEISEITGLSIEEIEKF</sequence>
<protein>
    <recommendedName>
        <fullName evidence="3">Flagellar assembly protein H</fullName>
    </recommendedName>
</protein>